<dbReference type="Pfam" id="PF10033">
    <property type="entry name" value="ATG13"/>
    <property type="match status" value="1"/>
</dbReference>
<keyword evidence="3 4" id="KW-0072">Autophagy</keyword>
<dbReference type="PANTHER" id="PTHR13430">
    <property type="match status" value="1"/>
</dbReference>
<dbReference type="GO" id="GO:0034727">
    <property type="term" value="P:piecemeal microautophagy of the nucleus"/>
    <property type="evidence" value="ECO:0007669"/>
    <property type="project" value="TreeGrafter"/>
</dbReference>
<dbReference type="EMBL" id="JALNTZ010000002">
    <property type="protein sequence ID" value="KAJ3661417.1"/>
    <property type="molecule type" value="Genomic_DNA"/>
</dbReference>
<dbReference type="AlphaFoldDB" id="A0AA38MMZ3"/>
<evidence type="ECO:0000313" key="8">
    <source>
        <dbReference type="Proteomes" id="UP001168821"/>
    </source>
</evidence>
<dbReference type="GO" id="GO:0005829">
    <property type="term" value="C:cytosol"/>
    <property type="evidence" value="ECO:0007669"/>
    <property type="project" value="TreeGrafter"/>
</dbReference>
<comment type="similarity">
    <text evidence="2 4">Belongs to the ATG13 family. Metazoan subfamily.</text>
</comment>
<dbReference type="GO" id="GO:0000407">
    <property type="term" value="C:phagophore assembly site"/>
    <property type="evidence" value="ECO:0007669"/>
    <property type="project" value="UniProtKB-SubCell"/>
</dbReference>
<sequence length="395" mass="44662">MKLSTQETKDLHKYTKFFALKSAQVIIQSRLGEKISTPCKPDNQGTDWFNLNINDLPEVLAQTKKALNGEIISAGFPLCVEISLRTPEGDQMVLESWCLNLLSDQCDPTMRNIPNVYNRMGMLLKSLMSVTRITPAYKLSRRQGPDSYIICYRIYMESPSLLNLGEGYKSTKIGQICTPIGTLQFSVAYRTKMTISPTQTGKNNSMMVKSDHFNSNSNTRRHRNNDDVSDLTKPMRPGPFADPKPKKPIEPELPGVTRLLAMGKYKQRSMSKPITDIESSDSMKITDESIINKKESTPSRVLMTSSTTSRISTISNLKSVDEEYWMKELSAPFATRGPMGELMQFYKQCKKSPPLQSPQKNPTPEEITKMIEMYESQLPEYDALVQSFCESPDNN</sequence>
<dbReference type="InterPro" id="IPR036570">
    <property type="entry name" value="HORMA_dom_sf"/>
</dbReference>
<dbReference type="GO" id="GO:1990316">
    <property type="term" value="C:Atg1/ULK1 kinase complex"/>
    <property type="evidence" value="ECO:0007669"/>
    <property type="project" value="InterPro"/>
</dbReference>
<reference evidence="7" key="1">
    <citation type="journal article" date="2023" name="G3 (Bethesda)">
        <title>Whole genome assemblies of Zophobas morio and Tenebrio molitor.</title>
        <authorList>
            <person name="Kaur S."/>
            <person name="Stinson S.A."/>
            <person name="diCenzo G.C."/>
        </authorList>
    </citation>
    <scope>NUCLEOTIDE SEQUENCE</scope>
    <source>
        <strain evidence="7">QUZm001</strain>
    </source>
</reference>
<evidence type="ECO:0000256" key="1">
    <source>
        <dbReference type="ARBA" id="ARBA00004329"/>
    </source>
</evidence>
<proteinExistence type="inferred from homology"/>
<name>A0AA38MMZ3_9CUCU</name>
<dbReference type="GO" id="GO:0000423">
    <property type="term" value="P:mitophagy"/>
    <property type="evidence" value="ECO:0007669"/>
    <property type="project" value="TreeGrafter"/>
</dbReference>
<gene>
    <name evidence="7" type="ORF">Zmor_005812</name>
</gene>
<evidence type="ECO:0000256" key="5">
    <source>
        <dbReference type="SAM" id="MobiDB-lite"/>
    </source>
</evidence>
<feature type="domain" description="Autophagy-related protein 13 N-terminal" evidence="6">
    <location>
        <begin position="88"/>
        <end position="193"/>
    </location>
</feature>
<dbReference type="Gene3D" id="3.30.900.10">
    <property type="entry name" value="HORMA domain"/>
    <property type="match status" value="1"/>
</dbReference>
<dbReference type="InterPro" id="IPR040182">
    <property type="entry name" value="ATG13"/>
</dbReference>
<evidence type="ECO:0000259" key="6">
    <source>
        <dbReference type="Pfam" id="PF10033"/>
    </source>
</evidence>
<dbReference type="GO" id="GO:0034497">
    <property type="term" value="P:protein localization to phagophore assembly site"/>
    <property type="evidence" value="ECO:0007669"/>
    <property type="project" value="TreeGrafter"/>
</dbReference>
<evidence type="ECO:0000256" key="3">
    <source>
        <dbReference type="ARBA" id="ARBA00023006"/>
    </source>
</evidence>
<comment type="caution">
    <text evidence="7">The sequence shown here is derived from an EMBL/GenBank/DDBJ whole genome shotgun (WGS) entry which is preliminary data.</text>
</comment>
<feature type="compositionally biased region" description="Polar residues" evidence="5">
    <location>
        <begin position="196"/>
        <end position="207"/>
    </location>
</feature>
<dbReference type="InterPro" id="IPR018731">
    <property type="entry name" value="Atg13_N"/>
</dbReference>
<accession>A0AA38MMZ3</accession>
<dbReference type="Proteomes" id="UP001168821">
    <property type="component" value="Unassembled WGS sequence"/>
</dbReference>
<keyword evidence="8" id="KW-1185">Reference proteome</keyword>
<comment type="subcellular location">
    <subcellularLocation>
        <location evidence="1">Preautophagosomal structure</location>
    </subcellularLocation>
</comment>
<dbReference type="PANTHER" id="PTHR13430:SF4">
    <property type="entry name" value="AUTOPHAGY-RELATED PROTEIN 13"/>
    <property type="match status" value="1"/>
</dbReference>
<feature type="region of interest" description="Disordered" evidence="5">
    <location>
        <begin position="196"/>
        <end position="252"/>
    </location>
</feature>
<protein>
    <recommendedName>
        <fullName evidence="4">Autophagy-related protein 13</fullName>
    </recommendedName>
</protein>
<evidence type="ECO:0000256" key="2">
    <source>
        <dbReference type="ARBA" id="ARBA00007341"/>
    </source>
</evidence>
<organism evidence="7 8">
    <name type="scientific">Zophobas morio</name>
    <dbReference type="NCBI Taxonomy" id="2755281"/>
    <lineage>
        <taxon>Eukaryota</taxon>
        <taxon>Metazoa</taxon>
        <taxon>Ecdysozoa</taxon>
        <taxon>Arthropoda</taxon>
        <taxon>Hexapoda</taxon>
        <taxon>Insecta</taxon>
        <taxon>Pterygota</taxon>
        <taxon>Neoptera</taxon>
        <taxon>Endopterygota</taxon>
        <taxon>Coleoptera</taxon>
        <taxon>Polyphaga</taxon>
        <taxon>Cucujiformia</taxon>
        <taxon>Tenebrionidae</taxon>
        <taxon>Zophobas</taxon>
    </lineage>
</organism>
<evidence type="ECO:0000313" key="7">
    <source>
        <dbReference type="EMBL" id="KAJ3661417.1"/>
    </source>
</evidence>
<evidence type="ECO:0000256" key="4">
    <source>
        <dbReference type="RuleBase" id="RU361214"/>
    </source>
</evidence>